<reference evidence="2" key="2">
    <citation type="submission" date="2023-06" db="EMBL/GenBank/DDBJ databases">
        <authorList>
            <consortium name="Lawrence Berkeley National Laboratory"/>
            <person name="Haridas S."/>
            <person name="Hensen N."/>
            <person name="Bonometti L."/>
            <person name="Westerberg I."/>
            <person name="Brannstrom I.O."/>
            <person name="Guillou S."/>
            <person name="Cros-Aarteil S."/>
            <person name="Calhoun S."/>
            <person name="Kuo A."/>
            <person name="Mondo S."/>
            <person name="Pangilinan J."/>
            <person name="Riley R."/>
            <person name="Labutti K."/>
            <person name="Andreopoulos B."/>
            <person name="Lipzen A."/>
            <person name="Chen C."/>
            <person name="Yanf M."/>
            <person name="Daum C."/>
            <person name="Ng V."/>
            <person name="Clum A."/>
            <person name="Steindorff A."/>
            <person name="Ohm R."/>
            <person name="Martin F."/>
            <person name="Silar P."/>
            <person name="Natvig D."/>
            <person name="Lalanne C."/>
            <person name="Gautier V."/>
            <person name="Ament-Velasquez S.L."/>
            <person name="Kruys A."/>
            <person name="Hutchinson M.I."/>
            <person name="Powell A.J."/>
            <person name="Barry K."/>
            <person name="Miller A.N."/>
            <person name="Grigoriev I.V."/>
            <person name="Debuchy R."/>
            <person name="Gladieux P."/>
            <person name="Thoren M.H."/>
            <person name="Johannesson H."/>
        </authorList>
    </citation>
    <scope>NUCLEOTIDE SEQUENCE</scope>
    <source>
        <strain evidence="2">CBS 955.72</strain>
    </source>
</reference>
<keyword evidence="1" id="KW-0472">Membrane</keyword>
<organism evidence="2 3">
    <name type="scientific">Lasiosphaeria hispida</name>
    <dbReference type="NCBI Taxonomy" id="260671"/>
    <lineage>
        <taxon>Eukaryota</taxon>
        <taxon>Fungi</taxon>
        <taxon>Dikarya</taxon>
        <taxon>Ascomycota</taxon>
        <taxon>Pezizomycotina</taxon>
        <taxon>Sordariomycetes</taxon>
        <taxon>Sordariomycetidae</taxon>
        <taxon>Sordariales</taxon>
        <taxon>Lasiosphaeriaceae</taxon>
        <taxon>Lasiosphaeria</taxon>
    </lineage>
</organism>
<gene>
    <name evidence="2" type="ORF">B0T25DRAFT_443028</name>
</gene>
<feature type="transmembrane region" description="Helical" evidence="1">
    <location>
        <begin position="54"/>
        <end position="73"/>
    </location>
</feature>
<dbReference type="PANTHER" id="PTHR35043:SF7">
    <property type="entry name" value="TRANSCRIPTION FACTOR DOMAIN-CONTAINING PROTEIN"/>
    <property type="match status" value="1"/>
</dbReference>
<keyword evidence="3" id="KW-1185">Reference proteome</keyword>
<comment type="caution">
    <text evidence="2">The sequence shown here is derived from an EMBL/GenBank/DDBJ whole genome shotgun (WGS) entry which is preliminary data.</text>
</comment>
<protein>
    <submittedName>
        <fullName evidence="2">Uncharacterized protein</fullName>
    </submittedName>
</protein>
<name>A0AAJ0ML74_9PEZI</name>
<accession>A0AAJ0ML74</accession>
<dbReference type="AlphaFoldDB" id="A0AAJ0ML74"/>
<evidence type="ECO:0000313" key="2">
    <source>
        <dbReference type="EMBL" id="KAK3364564.1"/>
    </source>
</evidence>
<proteinExistence type="predicted"/>
<dbReference type="Proteomes" id="UP001275084">
    <property type="component" value="Unassembled WGS sequence"/>
</dbReference>
<feature type="transmembrane region" description="Helical" evidence="1">
    <location>
        <begin position="359"/>
        <end position="380"/>
    </location>
</feature>
<keyword evidence="1" id="KW-0812">Transmembrane</keyword>
<keyword evidence="1" id="KW-1133">Transmembrane helix</keyword>
<evidence type="ECO:0000313" key="3">
    <source>
        <dbReference type="Proteomes" id="UP001275084"/>
    </source>
</evidence>
<sequence length="487" mass="53904">MNATFVGFVAEPSGRGTLSLLYSCLGVLLICVWGALHLNLPKPNEGNGKRTRRYLFWTMMALLCPELLLWISWRKLNSARELTRIISKSAASGSGQPRQHSWTILHSFYAGMGGFAIDLASHKLGILETGYLGDSSQLVLTPHGVELLAQSGHLPDMDKKEIEEKNRADILAKTICCLQVGWMVLQSVERYRLQLPLSLLEVYTLAHVLCALALYALWWHKPKMITEPTCIRCDGDLGRIVAFMFMASQLSAPDRPAATIMKKLAKPELAVIGLRSPTARDMEPGGHRDREARAQELRRKLASEAVSRFPFLAHYYAGGESDINTFTSNRWTAVQKDLVTDHASNWPDHGLLRAPGDGLISVFVWLASVMYGAVHLLAWLTRFAFPSDVERWAWGASAAYLIFSGVLWAVLVYLDRIFAGCLWSWDGLLHGTSGKTARYSLIPLMALGGTLSAAARLFLLGESLASLRATPPQVYACPQWAASIPHM</sequence>
<dbReference type="PANTHER" id="PTHR35043">
    <property type="entry name" value="TRANSCRIPTION FACTOR DOMAIN-CONTAINING PROTEIN"/>
    <property type="match status" value="1"/>
</dbReference>
<reference evidence="2" key="1">
    <citation type="journal article" date="2023" name="Mol. Phylogenet. Evol.">
        <title>Genome-scale phylogeny and comparative genomics of the fungal order Sordariales.</title>
        <authorList>
            <person name="Hensen N."/>
            <person name="Bonometti L."/>
            <person name="Westerberg I."/>
            <person name="Brannstrom I.O."/>
            <person name="Guillou S."/>
            <person name="Cros-Aarteil S."/>
            <person name="Calhoun S."/>
            <person name="Haridas S."/>
            <person name="Kuo A."/>
            <person name="Mondo S."/>
            <person name="Pangilinan J."/>
            <person name="Riley R."/>
            <person name="LaButti K."/>
            <person name="Andreopoulos B."/>
            <person name="Lipzen A."/>
            <person name="Chen C."/>
            <person name="Yan M."/>
            <person name="Daum C."/>
            <person name="Ng V."/>
            <person name="Clum A."/>
            <person name="Steindorff A."/>
            <person name="Ohm R.A."/>
            <person name="Martin F."/>
            <person name="Silar P."/>
            <person name="Natvig D.O."/>
            <person name="Lalanne C."/>
            <person name="Gautier V."/>
            <person name="Ament-Velasquez S.L."/>
            <person name="Kruys A."/>
            <person name="Hutchinson M.I."/>
            <person name="Powell A.J."/>
            <person name="Barry K."/>
            <person name="Miller A.N."/>
            <person name="Grigoriev I.V."/>
            <person name="Debuchy R."/>
            <person name="Gladieux P."/>
            <person name="Hiltunen Thoren M."/>
            <person name="Johannesson H."/>
        </authorList>
    </citation>
    <scope>NUCLEOTIDE SEQUENCE</scope>
    <source>
        <strain evidence="2">CBS 955.72</strain>
    </source>
</reference>
<evidence type="ECO:0000256" key="1">
    <source>
        <dbReference type="SAM" id="Phobius"/>
    </source>
</evidence>
<feature type="transmembrane region" description="Helical" evidence="1">
    <location>
        <begin position="20"/>
        <end position="42"/>
    </location>
</feature>
<feature type="transmembrane region" description="Helical" evidence="1">
    <location>
        <begin position="197"/>
        <end position="218"/>
    </location>
</feature>
<feature type="transmembrane region" description="Helical" evidence="1">
    <location>
        <begin position="392"/>
        <end position="414"/>
    </location>
</feature>
<dbReference type="EMBL" id="JAUIQD010000001">
    <property type="protein sequence ID" value="KAK3364564.1"/>
    <property type="molecule type" value="Genomic_DNA"/>
</dbReference>
<feature type="transmembrane region" description="Helical" evidence="1">
    <location>
        <begin position="439"/>
        <end position="459"/>
    </location>
</feature>